<evidence type="ECO:0000313" key="6">
    <source>
        <dbReference type="EMBL" id="MER2491796.1"/>
    </source>
</evidence>
<dbReference type="PROSITE" id="PS00523">
    <property type="entry name" value="SULFATASE_1"/>
    <property type="match status" value="1"/>
</dbReference>
<dbReference type="PROSITE" id="PS00149">
    <property type="entry name" value="SULFATASE_2"/>
    <property type="match status" value="1"/>
</dbReference>
<evidence type="ECO:0000256" key="1">
    <source>
        <dbReference type="ARBA" id="ARBA00008779"/>
    </source>
</evidence>
<dbReference type="InterPro" id="IPR017850">
    <property type="entry name" value="Alkaline_phosphatase_core_sf"/>
</dbReference>
<reference evidence="6 7" key="1">
    <citation type="submission" date="2024-06" db="EMBL/GenBank/DDBJ databases">
        <authorList>
            <person name="Chen R.Y."/>
        </authorList>
    </citation>
    <scope>NUCLEOTIDE SEQUENCE [LARGE SCALE GENOMIC DNA]</scope>
    <source>
        <strain evidence="6 7">D2</strain>
    </source>
</reference>
<evidence type="ECO:0000259" key="5">
    <source>
        <dbReference type="Pfam" id="PF00884"/>
    </source>
</evidence>
<dbReference type="InterPro" id="IPR050738">
    <property type="entry name" value="Sulfatase"/>
</dbReference>
<dbReference type="InterPro" id="IPR024607">
    <property type="entry name" value="Sulfatase_CS"/>
</dbReference>
<evidence type="ECO:0000256" key="4">
    <source>
        <dbReference type="ARBA" id="ARBA00022837"/>
    </source>
</evidence>
<organism evidence="6 7">
    <name type="scientific">Catenovulum sediminis</name>
    <dbReference type="NCBI Taxonomy" id="1740262"/>
    <lineage>
        <taxon>Bacteria</taxon>
        <taxon>Pseudomonadati</taxon>
        <taxon>Pseudomonadota</taxon>
        <taxon>Gammaproteobacteria</taxon>
        <taxon>Alteromonadales</taxon>
        <taxon>Alteromonadaceae</taxon>
        <taxon>Catenovulum</taxon>
    </lineage>
</organism>
<dbReference type="Pfam" id="PF00884">
    <property type="entry name" value="Sulfatase"/>
    <property type="match status" value="1"/>
</dbReference>
<dbReference type="PROSITE" id="PS51257">
    <property type="entry name" value="PROKAR_LIPOPROTEIN"/>
    <property type="match status" value="1"/>
</dbReference>
<keyword evidence="2" id="KW-0479">Metal-binding</keyword>
<sequence>MKILTQYFSQYLIFIISIMFVGCSAPEQSGQPISPNKALETNKLLKEQKKPNIIVIYTDDMNFSDAGVFGGKVLTPTIDKLAQQGAKLNRYYANSPVCSPSRYNILTGRYASYSHSLRDQYPKSEPAFLRWNTHIEEEDTTIAELLKDSGYVTGMVGKYHNFDNEAVQLPNSEDSNARDIAVAKRIKTNYQNAIRAIKQTTEFDHIDRIYANNLHALALPKELQHHNQEWITEGALNFIDKNYDKPFYLYLATTTPHVPAPVLSMKADPRITPQGYLAKAPQVQASRESVFARTKQAGLPEEAAVMLWIDDAITSIINKLSSHNLLDNTLIIFASDHSGAHGGRGKMTNYEGGVNTPALVWWPDKIKPQQVNRLVSAVDIVPTILEAAGVNDEKITLDGKSMLPLLTGKVDKLRDEAYLEITYTRGLVTEKWKYIAVRFPSKIQKDAQSNPGKYNQEGLLKTNDALAGIVRSRYNAHELHPHYFDFDQLYNLEQDPKEQHNLANNPEYASILTDLKKRLSLYVTPMPHDFGEFKKSTESKK</sequence>
<dbReference type="PANTHER" id="PTHR42693">
    <property type="entry name" value="ARYLSULFATASE FAMILY MEMBER"/>
    <property type="match status" value="1"/>
</dbReference>
<gene>
    <name evidence="6" type="ORF">ABS311_07855</name>
</gene>
<dbReference type="EMBL" id="JBELOE010000150">
    <property type="protein sequence ID" value="MER2491796.1"/>
    <property type="molecule type" value="Genomic_DNA"/>
</dbReference>
<protein>
    <submittedName>
        <fullName evidence="6">Sulfatase-like hydrolase/transferase</fullName>
    </submittedName>
</protein>
<dbReference type="Proteomes" id="UP001467690">
    <property type="component" value="Unassembled WGS sequence"/>
</dbReference>
<dbReference type="Gene3D" id="3.40.720.10">
    <property type="entry name" value="Alkaline Phosphatase, subunit A"/>
    <property type="match status" value="1"/>
</dbReference>
<comment type="similarity">
    <text evidence="1">Belongs to the sulfatase family.</text>
</comment>
<dbReference type="PANTHER" id="PTHR42693:SF33">
    <property type="entry name" value="ARYLSULFATASE"/>
    <property type="match status" value="1"/>
</dbReference>
<name>A0ABV1RFW9_9ALTE</name>
<feature type="domain" description="Sulfatase N-terminal" evidence="5">
    <location>
        <begin position="51"/>
        <end position="390"/>
    </location>
</feature>
<evidence type="ECO:0000256" key="2">
    <source>
        <dbReference type="ARBA" id="ARBA00022723"/>
    </source>
</evidence>
<dbReference type="RefSeq" id="WP_350401389.1">
    <property type="nucleotide sequence ID" value="NZ_JBELOE010000150.1"/>
</dbReference>
<proteinExistence type="inferred from homology"/>
<dbReference type="SUPFAM" id="SSF53649">
    <property type="entry name" value="Alkaline phosphatase-like"/>
    <property type="match status" value="1"/>
</dbReference>
<keyword evidence="7" id="KW-1185">Reference proteome</keyword>
<comment type="caution">
    <text evidence="6">The sequence shown here is derived from an EMBL/GenBank/DDBJ whole genome shotgun (WGS) entry which is preliminary data.</text>
</comment>
<keyword evidence="4" id="KW-0106">Calcium</keyword>
<keyword evidence="3" id="KW-0378">Hydrolase</keyword>
<evidence type="ECO:0000256" key="3">
    <source>
        <dbReference type="ARBA" id="ARBA00022801"/>
    </source>
</evidence>
<evidence type="ECO:0000313" key="7">
    <source>
        <dbReference type="Proteomes" id="UP001467690"/>
    </source>
</evidence>
<dbReference type="InterPro" id="IPR000917">
    <property type="entry name" value="Sulfatase_N"/>
</dbReference>
<accession>A0ABV1RFW9</accession>